<gene>
    <name evidence="2" type="ORF">SMN809_LOCUS46898</name>
</gene>
<name>A0A8S3BDN8_9BILA</name>
<feature type="non-terminal residue" evidence="2">
    <location>
        <position position="1"/>
    </location>
</feature>
<evidence type="ECO:0000256" key="1">
    <source>
        <dbReference type="SAM" id="MobiDB-lite"/>
    </source>
</evidence>
<accession>A0A8S3BDN8</accession>
<comment type="caution">
    <text evidence="2">The sequence shown here is derived from an EMBL/GenBank/DDBJ whole genome shotgun (WGS) entry which is preliminary data.</text>
</comment>
<protein>
    <submittedName>
        <fullName evidence="2">Uncharacterized protein</fullName>
    </submittedName>
</protein>
<reference evidence="2" key="1">
    <citation type="submission" date="2021-02" db="EMBL/GenBank/DDBJ databases">
        <authorList>
            <person name="Nowell W R."/>
        </authorList>
    </citation>
    <scope>NUCLEOTIDE SEQUENCE</scope>
</reference>
<evidence type="ECO:0000313" key="2">
    <source>
        <dbReference type="EMBL" id="CAF4794325.1"/>
    </source>
</evidence>
<sequence>MEKGEIPVSSNSEGESDDDEPLKKRVKKETNVKK</sequence>
<evidence type="ECO:0000313" key="3">
    <source>
        <dbReference type="Proteomes" id="UP000676336"/>
    </source>
</evidence>
<dbReference type="Proteomes" id="UP000676336">
    <property type="component" value="Unassembled WGS sequence"/>
</dbReference>
<organism evidence="2 3">
    <name type="scientific">Rotaria magnacalcarata</name>
    <dbReference type="NCBI Taxonomy" id="392030"/>
    <lineage>
        <taxon>Eukaryota</taxon>
        <taxon>Metazoa</taxon>
        <taxon>Spiralia</taxon>
        <taxon>Gnathifera</taxon>
        <taxon>Rotifera</taxon>
        <taxon>Eurotatoria</taxon>
        <taxon>Bdelloidea</taxon>
        <taxon>Philodinida</taxon>
        <taxon>Philodinidae</taxon>
        <taxon>Rotaria</taxon>
    </lineage>
</organism>
<proteinExistence type="predicted"/>
<feature type="region of interest" description="Disordered" evidence="1">
    <location>
        <begin position="1"/>
        <end position="34"/>
    </location>
</feature>
<dbReference type="EMBL" id="CAJOBI010147020">
    <property type="protein sequence ID" value="CAF4794325.1"/>
    <property type="molecule type" value="Genomic_DNA"/>
</dbReference>
<dbReference type="AlphaFoldDB" id="A0A8S3BDN8"/>